<comment type="subcellular location">
    <subcellularLocation>
        <location evidence="1">Membrane</location>
    </subcellularLocation>
</comment>
<evidence type="ECO:0000313" key="7">
    <source>
        <dbReference type="Proteomes" id="UP000005156"/>
    </source>
</evidence>
<evidence type="ECO:0000256" key="3">
    <source>
        <dbReference type="ARBA" id="ARBA00022989"/>
    </source>
</evidence>
<evidence type="ECO:0000256" key="5">
    <source>
        <dbReference type="SAM" id="Phobius"/>
    </source>
</evidence>
<evidence type="ECO:0000313" key="6">
    <source>
        <dbReference type="EMBL" id="EGG54482.1"/>
    </source>
</evidence>
<sequence length="120" mass="14053">MYPEPIYKALARQPLYLGIPLIPLLLVGITGFSLALLIYMPAVVFVFLILYVMRSLCEKDEQLFHQLYLYWLLNYKSFPNRAYWKSVISFAPNVKEKEIPLLISRADQTFLASKELNQYD</sequence>
<reference evidence="6 7" key="1">
    <citation type="submission" date="2011-02" db="EMBL/GenBank/DDBJ databases">
        <authorList>
            <person name="Weinstock G."/>
            <person name="Sodergren E."/>
            <person name="Clifton S."/>
            <person name="Fulton L."/>
            <person name="Fulton B."/>
            <person name="Courtney L."/>
            <person name="Fronick C."/>
            <person name="Harrison M."/>
            <person name="Strong C."/>
            <person name="Farmer C."/>
            <person name="Delahaunty K."/>
            <person name="Markovic C."/>
            <person name="Hall O."/>
            <person name="Minx P."/>
            <person name="Tomlinson C."/>
            <person name="Mitreva M."/>
            <person name="Hou S."/>
            <person name="Chen J."/>
            <person name="Wollam A."/>
            <person name="Pepin K.H."/>
            <person name="Johnson M."/>
            <person name="Bhonagiri V."/>
            <person name="Zhang X."/>
            <person name="Suruliraj S."/>
            <person name="Warren W."/>
            <person name="Chinwalla A."/>
            <person name="Mardis E.R."/>
            <person name="Wilson R.K."/>
        </authorList>
    </citation>
    <scope>NUCLEOTIDE SEQUENCE [LARGE SCALE GENOMIC DNA]</scope>
    <source>
        <strain evidence="6 7">YIT 11859</strain>
    </source>
</reference>
<evidence type="ECO:0000256" key="1">
    <source>
        <dbReference type="ARBA" id="ARBA00004370"/>
    </source>
</evidence>
<dbReference type="AlphaFoldDB" id="F3QKK3"/>
<keyword evidence="3 5" id="KW-1133">Transmembrane helix</keyword>
<proteinExistence type="predicted"/>
<dbReference type="GO" id="GO:0016020">
    <property type="term" value="C:membrane"/>
    <property type="evidence" value="ECO:0007669"/>
    <property type="project" value="UniProtKB-SubCell"/>
</dbReference>
<feature type="transmembrane region" description="Helical" evidence="5">
    <location>
        <begin position="20"/>
        <end position="53"/>
    </location>
</feature>
<gene>
    <name evidence="6" type="ORF">HMPREF9439_01463</name>
</gene>
<evidence type="ECO:0000256" key="4">
    <source>
        <dbReference type="ARBA" id="ARBA00023136"/>
    </source>
</evidence>
<keyword evidence="4 5" id="KW-0472">Membrane</keyword>
<keyword evidence="2 5" id="KW-0812">Transmembrane</keyword>
<dbReference type="Proteomes" id="UP000005156">
    <property type="component" value="Unassembled WGS sequence"/>
</dbReference>
<dbReference type="Pfam" id="PF05101">
    <property type="entry name" value="VirB3"/>
    <property type="match status" value="1"/>
</dbReference>
<dbReference type="HOGENOM" id="CLU_2047425_0_0_4"/>
<dbReference type="RefSeq" id="WP_008864269.1">
    <property type="nucleotide sequence ID" value="NZ_GL883710.1"/>
</dbReference>
<dbReference type="EMBL" id="AFBP01000038">
    <property type="protein sequence ID" value="EGG54482.1"/>
    <property type="molecule type" value="Genomic_DNA"/>
</dbReference>
<evidence type="ECO:0000256" key="2">
    <source>
        <dbReference type="ARBA" id="ARBA00022692"/>
    </source>
</evidence>
<protein>
    <submittedName>
        <fullName evidence="6">Type IV secretory pathway, VirB3-like protein</fullName>
    </submittedName>
</protein>
<dbReference type="GeneID" id="43348872"/>
<organism evidence="6 7">
    <name type="scientific">Parasutterella excrementihominis YIT 11859</name>
    <dbReference type="NCBI Taxonomy" id="762966"/>
    <lineage>
        <taxon>Bacteria</taxon>
        <taxon>Pseudomonadati</taxon>
        <taxon>Pseudomonadota</taxon>
        <taxon>Betaproteobacteria</taxon>
        <taxon>Burkholderiales</taxon>
        <taxon>Sutterellaceae</taxon>
        <taxon>Parasutterella</taxon>
    </lineage>
</organism>
<keyword evidence="7" id="KW-1185">Reference proteome</keyword>
<comment type="caution">
    <text evidence="6">The sequence shown here is derived from an EMBL/GenBank/DDBJ whole genome shotgun (WGS) entry which is preliminary data.</text>
</comment>
<name>F3QKK3_9BURK</name>
<dbReference type="InterPro" id="IPR007792">
    <property type="entry name" value="T4SS_VirB3/TrbD/AvhB"/>
</dbReference>
<accession>F3QKK3</accession>